<accession>A0A1G2QP71</accession>
<organism evidence="1 2">
    <name type="scientific">Candidatus Vogelbacteria bacterium RIFOXYD2_FULL_44_9</name>
    <dbReference type="NCBI Taxonomy" id="1802441"/>
    <lineage>
        <taxon>Bacteria</taxon>
        <taxon>Candidatus Vogeliibacteriota</taxon>
    </lineage>
</organism>
<dbReference type="Proteomes" id="UP000177140">
    <property type="component" value="Unassembled WGS sequence"/>
</dbReference>
<gene>
    <name evidence="1" type="ORF">A2556_00385</name>
</gene>
<evidence type="ECO:0000313" key="1">
    <source>
        <dbReference type="EMBL" id="OHA62273.1"/>
    </source>
</evidence>
<protein>
    <submittedName>
        <fullName evidence="1">Uncharacterized protein</fullName>
    </submittedName>
</protein>
<proteinExistence type="predicted"/>
<dbReference type="AlphaFoldDB" id="A0A1G2QP71"/>
<name>A0A1G2QP71_9BACT</name>
<evidence type="ECO:0000313" key="2">
    <source>
        <dbReference type="Proteomes" id="UP000177140"/>
    </source>
</evidence>
<comment type="caution">
    <text evidence="1">The sequence shown here is derived from an EMBL/GenBank/DDBJ whole genome shotgun (WGS) entry which is preliminary data.</text>
</comment>
<dbReference type="EMBL" id="MHTM01000018">
    <property type="protein sequence ID" value="OHA62273.1"/>
    <property type="molecule type" value="Genomic_DNA"/>
</dbReference>
<sequence>METMPINEEERKGEENLIKDVSKAFAMASAEDPSRERATVAKALGLEEVSSTFSGVADDQGEIAGLKYEDKENEVKSIVDKLFSRVLQEGISEMKFEGDQLELVNDVEEAINKRIRSIPEFKDKFAVSMINKFEGSKVVGITIRYRSLPVFPKDK</sequence>
<reference evidence="1 2" key="1">
    <citation type="journal article" date="2016" name="Nat. Commun.">
        <title>Thousands of microbial genomes shed light on interconnected biogeochemical processes in an aquifer system.</title>
        <authorList>
            <person name="Anantharaman K."/>
            <person name="Brown C.T."/>
            <person name="Hug L.A."/>
            <person name="Sharon I."/>
            <person name="Castelle C.J."/>
            <person name="Probst A.J."/>
            <person name="Thomas B.C."/>
            <person name="Singh A."/>
            <person name="Wilkins M.J."/>
            <person name="Karaoz U."/>
            <person name="Brodie E.L."/>
            <person name="Williams K.H."/>
            <person name="Hubbard S.S."/>
            <person name="Banfield J.F."/>
        </authorList>
    </citation>
    <scope>NUCLEOTIDE SEQUENCE [LARGE SCALE GENOMIC DNA]</scope>
</reference>